<comment type="caution">
    <text evidence="2">The sequence shown here is derived from an EMBL/GenBank/DDBJ whole genome shotgun (WGS) entry which is preliminary data.</text>
</comment>
<dbReference type="EMBL" id="CAIJEN010000005">
    <property type="protein sequence ID" value="CAD0086547.1"/>
    <property type="molecule type" value="Genomic_DNA"/>
</dbReference>
<evidence type="ECO:0000256" key="1">
    <source>
        <dbReference type="SAM" id="MobiDB-lite"/>
    </source>
</evidence>
<dbReference type="AlphaFoldDB" id="A0A9N8P8G7"/>
<accession>A0A9N8P8G7</accession>
<reference evidence="2" key="1">
    <citation type="submission" date="2020-06" db="EMBL/GenBank/DDBJ databases">
        <authorList>
            <person name="Onetto C."/>
        </authorList>
    </citation>
    <scope>NUCLEOTIDE SEQUENCE</scope>
</reference>
<proteinExistence type="predicted"/>
<gene>
    <name evidence="2" type="ORF">AWRI4619_LOCUS4175</name>
</gene>
<feature type="compositionally biased region" description="Polar residues" evidence="1">
    <location>
        <begin position="1"/>
        <end position="21"/>
    </location>
</feature>
<feature type="region of interest" description="Disordered" evidence="1">
    <location>
        <begin position="1"/>
        <end position="58"/>
    </location>
</feature>
<evidence type="ECO:0000313" key="3">
    <source>
        <dbReference type="Proteomes" id="UP000716446"/>
    </source>
</evidence>
<protein>
    <submittedName>
        <fullName evidence="2">Uncharacterized protein</fullName>
    </submittedName>
</protein>
<name>A0A9N8P8G7_9PEZI</name>
<evidence type="ECO:0000313" key="2">
    <source>
        <dbReference type="EMBL" id="CAD0086547.1"/>
    </source>
</evidence>
<keyword evidence="3" id="KW-1185">Reference proteome</keyword>
<dbReference type="Proteomes" id="UP000716446">
    <property type="component" value="Unassembled WGS sequence"/>
</dbReference>
<organism evidence="2 3">
    <name type="scientific">Aureobasidium vineae</name>
    <dbReference type="NCBI Taxonomy" id="2773715"/>
    <lineage>
        <taxon>Eukaryota</taxon>
        <taxon>Fungi</taxon>
        <taxon>Dikarya</taxon>
        <taxon>Ascomycota</taxon>
        <taxon>Pezizomycotina</taxon>
        <taxon>Dothideomycetes</taxon>
        <taxon>Dothideomycetidae</taxon>
        <taxon>Dothideales</taxon>
        <taxon>Saccotheciaceae</taxon>
        <taxon>Aureobasidium</taxon>
    </lineage>
</organism>
<sequence>MFESTKASMTSSLQVPTSDAMRSSPRRPSLSAFRYPTSPETTTHTEGVMLRTWPRPSA</sequence>